<evidence type="ECO:0000313" key="1">
    <source>
        <dbReference type="EMBL" id="EDP44118.1"/>
    </source>
</evidence>
<protein>
    <recommendedName>
        <fullName evidence="3">Potassium channel tetramerisation-type BTB domain-containing protein</fullName>
    </recommendedName>
</protein>
<dbReference type="Proteomes" id="UP000008837">
    <property type="component" value="Unassembled WGS sequence"/>
</dbReference>
<comment type="caution">
    <text evidence="1">The sequence shown here is derived from an EMBL/GenBank/DDBJ whole genome shotgun (WGS) entry which is preliminary data.</text>
</comment>
<dbReference type="RefSeq" id="XP_001731332.1">
    <property type="nucleotide sequence ID" value="XM_001731280.1"/>
</dbReference>
<gene>
    <name evidence="1" type="ORF">MGL_1515</name>
</gene>
<dbReference type="Gene3D" id="3.30.710.10">
    <property type="entry name" value="Potassium Channel Kv1.1, Chain A"/>
    <property type="match status" value="1"/>
</dbReference>
<dbReference type="InterPro" id="IPR011333">
    <property type="entry name" value="SKP1/BTB/POZ_sf"/>
</dbReference>
<dbReference type="InParanoid" id="A8PXS6"/>
<evidence type="ECO:0000313" key="2">
    <source>
        <dbReference type="Proteomes" id="UP000008837"/>
    </source>
</evidence>
<name>A8PXS6_MALGO</name>
<dbReference type="OMA" id="RKCWWGE"/>
<sequence>MADEYESAGDGLATFSRLYLDLRGVCFVIDRETLMSLPESILLCLFPNGLLLPDPNDDISEEKQVYFVDSDPQCLQFVLSFFRRAQEYFYGTDVAAGVYRGAGLSPSYLDLVDPVNGDMMNGFGHPLHLPLFHKQAVILLREELEFFTIPPRSMAKSAAMPDVPPNMPPNATPAFTQLKDACGNALLMRRQIFTALQRNVNKENNMAEQHLIDMLCMSGFEPNDQWGYRAREPARCAITSTALVLLKTGVTQPGELLDGRAPNAPPLQRPIGVHRAGVNMDTGIPVNLTPSPDELGEWVDDGQGGSLCVNQQQLSTTQKLLLFWRKPAVCIYECVGILKCQMLEHTCTDAIFLSSQRKCWWDGIDIVVPQRTMHSEPPTPLPPHVLGTLSPQERSWLDQGIGQCVRVWVRRVWTLEVSLVSNMMGSASPGNLCSHSQAESPRSPCGVRLLAAHAV</sequence>
<reference evidence="1 2" key="1">
    <citation type="journal article" date="2007" name="Proc. Natl. Acad. Sci. U.S.A.">
        <title>Dandruff-associated Malassezia genomes reveal convergent and divergent virulence traits shared with plant and human fungal pathogens.</title>
        <authorList>
            <person name="Xu J."/>
            <person name="Saunders C.W."/>
            <person name="Hu P."/>
            <person name="Grant R.A."/>
            <person name="Boekhout T."/>
            <person name="Kuramae E.E."/>
            <person name="Kronstad J.W."/>
            <person name="Deangelis Y.M."/>
            <person name="Reeder N.L."/>
            <person name="Johnstone K.R."/>
            <person name="Leland M."/>
            <person name="Fieno A.M."/>
            <person name="Begley W.M."/>
            <person name="Sun Y."/>
            <person name="Lacey M.P."/>
            <person name="Chaudhary T."/>
            <person name="Keough T."/>
            <person name="Chu L."/>
            <person name="Sears R."/>
            <person name="Yuan B."/>
            <person name="Dawson T.L.Jr."/>
        </authorList>
    </citation>
    <scope>NUCLEOTIDE SEQUENCE [LARGE SCALE GENOMIC DNA]</scope>
    <source>
        <strain evidence="2">ATCC MYA-4612 / CBS 7966</strain>
    </source>
</reference>
<dbReference type="OrthoDB" id="9451547at2759"/>
<accession>A8PXS6</accession>
<keyword evidence="2" id="KW-1185">Reference proteome</keyword>
<dbReference type="KEGG" id="mgl:MGL_1515"/>
<dbReference type="FunCoup" id="A8PXS6">
    <property type="interactions" value="106"/>
</dbReference>
<dbReference type="EMBL" id="AAYY01000004">
    <property type="protein sequence ID" value="EDP44118.1"/>
    <property type="molecule type" value="Genomic_DNA"/>
</dbReference>
<dbReference type="SUPFAM" id="SSF54695">
    <property type="entry name" value="POZ domain"/>
    <property type="match status" value="1"/>
</dbReference>
<organism evidence="1 2">
    <name type="scientific">Malassezia globosa (strain ATCC MYA-4612 / CBS 7966)</name>
    <name type="common">Dandruff-associated fungus</name>
    <dbReference type="NCBI Taxonomy" id="425265"/>
    <lineage>
        <taxon>Eukaryota</taxon>
        <taxon>Fungi</taxon>
        <taxon>Dikarya</taxon>
        <taxon>Basidiomycota</taxon>
        <taxon>Ustilaginomycotina</taxon>
        <taxon>Malasseziomycetes</taxon>
        <taxon>Malasseziales</taxon>
        <taxon>Malasseziaceae</taxon>
        <taxon>Malassezia</taxon>
    </lineage>
</organism>
<dbReference type="VEuPathDB" id="FungiDB:MGL_1515"/>
<dbReference type="GeneID" id="5855639"/>
<dbReference type="STRING" id="425265.A8PXS6"/>
<evidence type="ECO:0008006" key="3">
    <source>
        <dbReference type="Google" id="ProtNLM"/>
    </source>
</evidence>
<dbReference type="AlphaFoldDB" id="A8PXS6"/>
<proteinExistence type="predicted"/>